<keyword evidence="3" id="KW-1185">Reference proteome</keyword>
<keyword evidence="1" id="KW-0812">Transmembrane</keyword>
<evidence type="ECO:0000256" key="1">
    <source>
        <dbReference type="SAM" id="Phobius"/>
    </source>
</evidence>
<protein>
    <submittedName>
        <fullName evidence="2">Uncharacterized protein</fullName>
    </submittedName>
</protein>
<proteinExistence type="predicted"/>
<dbReference type="AlphaFoldDB" id="A0A6G0SUS6"/>
<dbReference type="OrthoDB" id="7612378at2759"/>
<organism evidence="2 3">
    <name type="scientific">Aphis glycines</name>
    <name type="common">Soybean aphid</name>
    <dbReference type="NCBI Taxonomy" id="307491"/>
    <lineage>
        <taxon>Eukaryota</taxon>
        <taxon>Metazoa</taxon>
        <taxon>Ecdysozoa</taxon>
        <taxon>Arthropoda</taxon>
        <taxon>Hexapoda</taxon>
        <taxon>Insecta</taxon>
        <taxon>Pterygota</taxon>
        <taxon>Neoptera</taxon>
        <taxon>Paraneoptera</taxon>
        <taxon>Hemiptera</taxon>
        <taxon>Sternorrhyncha</taxon>
        <taxon>Aphidomorpha</taxon>
        <taxon>Aphidoidea</taxon>
        <taxon>Aphididae</taxon>
        <taxon>Aphidini</taxon>
        <taxon>Aphis</taxon>
        <taxon>Aphis</taxon>
    </lineage>
</organism>
<sequence>MDVFGSSQSSETKKKIFQTSNSRLNLNTETWATQHWIFKNSKSNQDNKSQKTNKWLEHNYHQLSIDYGDVEYKEVGKILNSLKFTCIYIKGEQEKQILMEYIPHVVLINIEDIGCPRLDHIYDDENLPCRIFHMEFNPKQCTFYKILNGVMNVLILQRCMFFLFFCFVSVYSITSRNNASISNFEGGFRWKSEYPWCIIEKKIEKNKKKMTEKREFLCKTSFRPNRFFYMVVIQKLIIVPYEFSNFYEICRKHENLQILENFTSYLDCHSPYMI</sequence>
<dbReference type="Proteomes" id="UP000475862">
    <property type="component" value="Unassembled WGS sequence"/>
</dbReference>
<gene>
    <name evidence="2" type="ORF">AGLY_017584</name>
</gene>
<keyword evidence="1" id="KW-1133">Transmembrane helix</keyword>
<dbReference type="EMBL" id="VYZN01001705">
    <property type="protein sequence ID" value="KAE9522022.1"/>
    <property type="molecule type" value="Genomic_DNA"/>
</dbReference>
<feature type="transmembrane region" description="Helical" evidence="1">
    <location>
        <begin position="153"/>
        <end position="173"/>
    </location>
</feature>
<name>A0A6G0SUS6_APHGL</name>
<evidence type="ECO:0000313" key="2">
    <source>
        <dbReference type="EMBL" id="KAE9522022.1"/>
    </source>
</evidence>
<keyword evidence="1" id="KW-0472">Membrane</keyword>
<comment type="caution">
    <text evidence="2">The sequence shown here is derived from an EMBL/GenBank/DDBJ whole genome shotgun (WGS) entry which is preliminary data.</text>
</comment>
<reference evidence="2 3" key="1">
    <citation type="submission" date="2019-08" db="EMBL/GenBank/DDBJ databases">
        <title>The genome of the soybean aphid Biotype 1, its phylome, world population structure and adaptation to the North American continent.</title>
        <authorList>
            <person name="Giordano R."/>
            <person name="Donthu R.K."/>
            <person name="Hernandez A.G."/>
            <person name="Wright C.L."/>
            <person name="Zimin A.V."/>
        </authorList>
    </citation>
    <scope>NUCLEOTIDE SEQUENCE [LARGE SCALE GENOMIC DNA]</scope>
    <source>
        <tissue evidence="2">Whole aphids</tissue>
    </source>
</reference>
<accession>A0A6G0SUS6</accession>
<evidence type="ECO:0000313" key="3">
    <source>
        <dbReference type="Proteomes" id="UP000475862"/>
    </source>
</evidence>